<dbReference type="SUPFAM" id="SSF46785">
    <property type="entry name" value="Winged helix' DNA-binding domain"/>
    <property type="match status" value="1"/>
</dbReference>
<organism evidence="7 8">
    <name type="scientific">Photobacterium arenosum</name>
    <dbReference type="NCBI Taxonomy" id="2774143"/>
    <lineage>
        <taxon>Bacteria</taxon>
        <taxon>Pseudomonadati</taxon>
        <taxon>Pseudomonadota</taxon>
        <taxon>Gammaproteobacteria</taxon>
        <taxon>Vibrionales</taxon>
        <taxon>Vibrionaceae</taxon>
        <taxon>Photobacterium</taxon>
    </lineage>
</organism>
<dbReference type="Pfam" id="PF00155">
    <property type="entry name" value="Aminotran_1_2"/>
    <property type="match status" value="1"/>
</dbReference>
<dbReference type="InterPro" id="IPR004839">
    <property type="entry name" value="Aminotransferase_I/II_large"/>
</dbReference>
<dbReference type="RefSeq" id="WP_192015671.1">
    <property type="nucleotide sequence ID" value="NZ_JACYTP010000004.1"/>
</dbReference>
<keyword evidence="5" id="KW-0804">Transcription</keyword>
<dbReference type="EMBL" id="JACYTP010000004">
    <property type="protein sequence ID" value="MBD8512655.1"/>
    <property type="molecule type" value="Genomic_DNA"/>
</dbReference>
<evidence type="ECO:0000256" key="2">
    <source>
        <dbReference type="ARBA" id="ARBA00022898"/>
    </source>
</evidence>
<evidence type="ECO:0000256" key="3">
    <source>
        <dbReference type="ARBA" id="ARBA00023015"/>
    </source>
</evidence>
<dbReference type="PRINTS" id="PR00035">
    <property type="entry name" value="HTHGNTR"/>
</dbReference>
<dbReference type="InterPro" id="IPR036388">
    <property type="entry name" value="WH-like_DNA-bd_sf"/>
</dbReference>
<protein>
    <submittedName>
        <fullName evidence="7">PLP-dependent aminotransferase family protein</fullName>
    </submittedName>
</protein>
<keyword evidence="7" id="KW-0808">Transferase</keyword>
<evidence type="ECO:0000313" key="7">
    <source>
        <dbReference type="EMBL" id="MBD8512655.1"/>
    </source>
</evidence>
<keyword evidence="4" id="KW-0238">DNA-binding</keyword>
<dbReference type="Gene3D" id="3.40.640.10">
    <property type="entry name" value="Type I PLP-dependent aspartate aminotransferase-like (Major domain)"/>
    <property type="match status" value="1"/>
</dbReference>
<evidence type="ECO:0000313" key="8">
    <source>
        <dbReference type="Proteomes" id="UP000649768"/>
    </source>
</evidence>
<dbReference type="Pfam" id="PF00392">
    <property type="entry name" value="GntR"/>
    <property type="match status" value="1"/>
</dbReference>
<comment type="caution">
    <text evidence="7">The sequence shown here is derived from an EMBL/GenBank/DDBJ whole genome shotgun (WGS) entry which is preliminary data.</text>
</comment>
<dbReference type="InterPro" id="IPR051446">
    <property type="entry name" value="HTH_trans_reg/aminotransferase"/>
</dbReference>
<feature type="domain" description="HTH gntR-type" evidence="6">
    <location>
        <begin position="23"/>
        <end position="91"/>
    </location>
</feature>
<dbReference type="PANTHER" id="PTHR46577:SF1">
    <property type="entry name" value="HTH-TYPE TRANSCRIPTIONAL REGULATORY PROTEIN GABR"/>
    <property type="match status" value="1"/>
</dbReference>
<dbReference type="PANTHER" id="PTHR46577">
    <property type="entry name" value="HTH-TYPE TRANSCRIPTIONAL REGULATORY PROTEIN GABR"/>
    <property type="match status" value="1"/>
</dbReference>
<dbReference type="SUPFAM" id="SSF53383">
    <property type="entry name" value="PLP-dependent transferases"/>
    <property type="match status" value="1"/>
</dbReference>
<name>A0ABR9BJE4_9GAMM</name>
<dbReference type="InterPro" id="IPR015421">
    <property type="entry name" value="PyrdxlP-dep_Trfase_major"/>
</dbReference>
<gene>
    <name evidence="7" type="ORF">IFO68_08115</name>
</gene>
<keyword evidence="3" id="KW-0805">Transcription regulation</keyword>
<keyword evidence="2" id="KW-0663">Pyridoxal phosphate</keyword>
<comment type="similarity">
    <text evidence="1">In the C-terminal section; belongs to the class-I pyridoxal-phosphate-dependent aminotransferase family.</text>
</comment>
<accession>A0ABR9BJE4</accession>
<evidence type="ECO:0000259" key="6">
    <source>
        <dbReference type="PROSITE" id="PS50949"/>
    </source>
</evidence>
<dbReference type="PROSITE" id="PS50949">
    <property type="entry name" value="HTH_GNTR"/>
    <property type="match status" value="1"/>
</dbReference>
<reference evidence="7 8" key="1">
    <citation type="submission" date="2020-09" db="EMBL/GenBank/DDBJ databases">
        <title>Photobacterium sp. CAU 1568 isolated from sand of Sido Beach.</title>
        <authorList>
            <person name="Kim W."/>
        </authorList>
    </citation>
    <scope>NUCLEOTIDE SEQUENCE [LARGE SCALE GENOMIC DNA]</scope>
    <source>
        <strain evidence="7 8">CAU 1568</strain>
    </source>
</reference>
<dbReference type="CDD" id="cd00609">
    <property type="entry name" value="AAT_like"/>
    <property type="match status" value="1"/>
</dbReference>
<dbReference type="InterPro" id="IPR000524">
    <property type="entry name" value="Tscrpt_reg_HTH_GntR"/>
</dbReference>
<dbReference type="CDD" id="cd07377">
    <property type="entry name" value="WHTH_GntR"/>
    <property type="match status" value="1"/>
</dbReference>
<evidence type="ECO:0000256" key="5">
    <source>
        <dbReference type="ARBA" id="ARBA00023163"/>
    </source>
</evidence>
<sequence length="484" mass="53819">MDVALLSPTLIETGDLSITGGSGTRQDRLFHAIREKIVGNLWPMGGKLPSTRKLADELSLSRNTVTAAYEQLVAEGYIESRLGSGFYVSVELPEHYLTAQSPRVESKPPATAQTFHLNAPFAPGVPDLDAFPAAKWQTLLQRHAGRQSLMGNQDLQGLSVLRQALSDYLASSRSVHCDPDRIIITSGAQQALSLALLATLNRGDRILMEQPGYTQMRKIINWQGYHLQPLPVRAYQGLDVESVLACESEALYLTPSNQYPMGTTLNTEQRLKLIKWAVQGKRWIIEDDYDSEFQFAHRPYTSLQGLAGQMGCDDQILYAGSFSKVMFNSLRLGYLVVPPSLVSPCLMIKDALTGDTQAHTQAALADFIQEGDLLRHIRKMRRLYKEKHRLMLDAISRFFGDQVEVISQPAGLHITLRWQGGSNEHDWAEQAAAASIVLRPLSYYEHPQHQARDWHGAVLGFGNVAPADIEPRVARLAALFHSQP</sequence>
<dbReference type="SMART" id="SM00345">
    <property type="entry name" value="HTH_GNTR"/>
    <property type="match status" value="1"/>
</dbReference>
<dbReference type="GO" id="GO:0008483">
    <property type="term" value="F:transaminase activity"/>
    <property type="evidence" value="ECO:0007669"/>
    <property type="project" value="UniProtKB-KW"/>
</dbReference>
<dbReference type="Proteomes" id="UP000649768">
    <property type="component" value="Unassembled WGS sequence"/>
</dbReference>
<evidence type="ECO:0000256" key="4">
    <source>
        <dbReference type="ARBA" id="ARBA00023125"/>
    </source>
</evidence>
<dbReference type="InterPro" id="IPR036390">
    <property type="entry name" value="WH_DNA-bd_sf"/>
</dbReference>
<evidence type="ECO:0000256" key="1">
    <source>
        <dbReference type="ARBA" id="ARBA00005384"/>
    </source>
</evidence>
<dbReference type="InterPro" id="IPR015424">
    <property type="entry name" value="PyrdxlP-dep_Trfase"/>
</dbReference>
<proteinExistence type="inferred from homology"/>
<keyword evidence="7" id="KW-0032">Aminotransferase</keyword>
<dbReference type="Gene3D" id="1.10.10.10">
    <property type="entry name" value="Winged helix-like DNA-binding domain superfamily/Winged helix DNA-binding domain"/>
    <property type="match status" value="1"/>
</dbReference>
<keyword evidence="8" id="KW-1185">Reference proteome</keyword>